<dbReference type="PANTHER" id="PTHR45776">
    <property type="entry name" value="MIP04163P"/>
    <property type="match status" value="1"/>
</dbReference>
<dbReference type="EMBL" id="MBFR01000052">
    <property type="protein sequence ID" value="PVU95586.1"/>
    <property type="molecule type" value="Genomic_DNA"/>
</dbReference>
<feature type="compositionally biased region" description="Low complexity" evidence="6">
    <location>
        <begin position="426"/>
        <end position="456"/>
    </location>
</feature>
<feature type="region of interest" description="Disordered" evidence="6">
    <location>
        <begin position="148"/>
        <end position="186"/>
    </location>
</feature>
<dbReference type="Gene3D" id="4.10.280.10">
    <property type="entry name" value="Helix-loop-helix DNA-binding domain"/>
    <property type="match status" value="1"/>
</dbReference>
<protein>
    <recommendedName>
        <fullName evidence="7">BHLH domain-containing protein</fullName>
    </recommendedName>
</protein>
<dbReference type="InterPro" id="IPR011598">
    <property type="entry name" value="bHLH_dom"/>
</dbReference>
<gene>
    <name evidence="8" type="ORF">BB561_001728</name>
</gene>
<dbReference type="PANTHER" id="PTHR45776:SF2">
    <property type="entry name" value="MIP04163P"/>
    <property type="match status" value="1"/>
</dbReference>
<dbReference type="STRING" id="133385.A0A2T9YTG1"/>
<evidence type="ECO:0000256" key="6">
    <source>
        <dbReference type="SAM" id="MobiDB-lite"/>
    </source>
</evidence>
<dbReference type="SUPFAM" id="SSF47459">
    <property type="entry name" value="HLH, helix-loop-helix DNA-binding domain"/>
    <property type="match status" value="1"/>
</dbReference>
<evidence type="ECO:0000259" key="7">
    <source>
        <dbReference type="PROSITE" id="PS50888"/>
    </source>
</evidence>
<dbReference type="GO" id="GO:0005634">
    <property type="term" value="C:nucleus"/>
    <property type="evidence" value="ECO:0007669"/>
    <property type="project" value="UniProtKB-SubCell"/>
</dbReference>
<feature type="compositionally biased region" description="Polar residues" evidence="6">
    <location>
        <begin position="412"/>
        <end position="425"/>
    </location>
</feature>
<dbReference type="GO" id="GO:0000981">
    <property type="term" value="F:DNA-binding transcription factor activity, RNA polymerase II-specific"/>
    <property type="evidence" value="ECO:0007669"/>
    <property type="project" value="TreeGrafter"/>
</dbReference>
<reference evidence="8 9" key="1">
    <citation type="journal article" date="2018" name="MBio">
        <title>Comparative Genomics Reveals the Core Gene Toolbox for the Fungus-Insect Symbiosis.</title>
        <authorList>
            <person name="Wang Y."/>
            <person name="Stata M."/>
            <person name="Wang W."/>
            <person name="Stajich J.E."/>
            <person name="White M.M."/>
            <person name="Moncalvo J.M."/>
        </authorList>
    </citation>
    <scope>NUCLEOTIDE SEQUENCE [LARGE SCALE GENOMIC DNA]</scope>
    <source>
        <strain evidence="8 9">SWE-8-4</strain>
    </source>
</reference>
<comment type="subcellular location">
    <subcellularLocation>
        <location evidence="1">Nucleus</location>
    </subcellularLocation>
</comment>
<comment type="caution">
    <text evidence="8">The sequence shown here is derived from an EMBL/GenBank/DDBJ whole genome shotgun (WGS) entry which is preliminary data.</text>
</comment>
<evidence type="ECO:0000256" key="5">
    <source>
        <dbReference type="ARBA" id="ARBA00023242"/>
    </source>
</evidence>
<dbReference type="GO" id="GO:0000978">
    <property type="term" value="F:RNA polymerase II cis-regulatory region sequence-specific DNA binding"/>
    <property type="evidence" value="ECO:0007669"/>
    <property type="project" value="TreeGrafter"/>
</dbReference>
<dbReference type="Proteomes" id="UP000245383">
    <property type="component" value="Unassembled WGS sequence"/>
</dbReference>
<feature type="compositionally biased region" description="Polar residues" evidence="6">
    <location>
        <begin position="457"/>
        <end position="482"/>
    </location>
</feature>
<evidence type="ECO:0000256" key="3">
    <source>
        <dbReference type="ARBA" id="ARBA00023125"/>
    </source>
</evidence>
<organism evidence="8 9">
    <name type="scientific">Smittium simulii</name>
    <dbReference type="NCBI Taxonomy" id="133385"/>
    <lineage>
        <taxon>Eukaryota</taxon>
        <taxon>Fungi</taxon>
        <taxon>Fungi incertae sedis</taxon>
        <taxon>Zoopagomycota</taxon>
        <taxon>Kickxellomycotina</taxon>
        <taxon>Harpellomycetes</taxon>
        <taxon>Harpellales</taxon>
        <taxon>Legeriomycetaceae</taxon>
        <taxon>Smittium</taxon>
    </lineage>
</organism>
<proteinExistence type="predicted"/>
<dbReference type="OrthoDB" id="690068at2759"/>
<dbReference type="Pfam" id="PF00010">
    <property type="entry name" value="HLH"/>
    <property type="match status" value="1"/>
</dbReference>
<accession>A0A2T9YTG1</accession>
<evidence type="ECO:0000256" key="1">
    <source>
        <dbReference type="ARBA" id="ARBA00004123"/>
    </source>
</evidence>
<evidence type="ECO:0000256" key="2">
    <source>
        <dbReference type="ARBA" id="ARBA00023015"/>
    </source>
</evidence>
<feature type="region of interest" description="Disordered" evidence="6">
    <location>
        <begin position="407"/>
        <end position="482"/>
    </location>
</feature>
<dbReference type="AlphaFoldDB" id="A0A2T9YTG1"/>
<keyword evidence="9" id="KW-1185">Reference proteome</keyword>
<evidence type="ECO:0000313" key="8">
    <source>
        <dbReference type="EMBL" id="PVU95586.1"/>
    </source>
</evidence>
<dbReference type="PROSITE" id="PS50888">
    <property type="entry name" value="BHLH"/>
    <property type="match status" value="1"/>
</dbReference>
<sequence>MNTRLPSNLPMLDEKQNSKRIKFSDMPQNNYQEKLNLNQMNNFINTYGHTNGDMLLNFNDDMGFENKKLSQMYEGNFNLSNLGVVNGMNEISAVNSVGNVNYGQHIGHFNQFGEIGNSSFNVPGPNQQRMVEDSAYFRLPFEHNNAESSPGFYQVNSSSEMDRRFSEGTAKPQTPRNKNNHNTRNINEKNKEYQQKNENSETVPLQNQLSAQNQPRIENQIPNLAQNQHSNQAQSLHMDMGQENIQGAGQVRGYRNENFYITDSNQMYSENQSQSRINDHVGNNYDQRNVVNNEQMHYLNGPSNFAFGGQFGPHSLQLMGLMGSESSGLNQKAAISILEKKQRRRESHNAVERRRRDNINDRIQELYTLLPESMKDAAIKPNKGLILNLAVEYIKKIQAGLDHTLLTKSKDGTSSNSTPINKVGNTANTKAKSSGSSTSTSTTSTTNTTPNFNSSSARNSVGANNNGWETKQGKRNSVLNNI</sequence>
<keyword evidence="3" id="KW-0238">DNA-binding</keyword>
<keyword evidence="4" id="KW-0804">Transcription</keyword>
<evidence type="ECO:0000256" key="4">
    <source>
        <dbReference type="ARBA" id="ARBA00023163"/>
    </source>
</evidence>
<dbReference type="InterPro" id="IPR036638">
    <property type="entry name" value="HLH_DNA-bd_sf"/>
</dbReference>
<feature type="domain" description="BHLH" evidence="7">
    <location>
        <begin position="343"/>
        <end position="397"/>
    </location>
</feature>
<keyword evidence="2" id="KW-0805">Transcription regulation</keyword>
<dbReference type="SMART" id="SM00353">
    <property type="entry name" value="HLH"/>
    <property type="match status" value="1"/>
</dbReference>
<name>A0A2T9YTG1_9FUNG</name>
<dbReference type="GO" id="GO:0046983">
    <property type="term" value="F:protein dimerization activity"/>
    <property type="evidence" value="ECO:0007669"/>
    <property type="project" value="InterPro"/>
</dbReference>
<evidence type="ECO:0000313" key="9">
    <source>
        <dbReference type="Proteomes" id="UP000245383"/>
    </source>
</evidence>
<keyword evidence="5" id="KW-0539">Nucleus</keyword>